<dbReference type="GO" id="GO:0051301">
    <property type="term" value="P:cell division"/>
    <property type="evidence" value="ECO:0007669"/>
    <property type="project" value="UniProtKB-KW"/>
</dbReference>
<keyword evidence="8" id="KW-0131">Cell cycle</keyword>
<keyword evidence="2 5" id="KW-0235">DNA replication</keyword>
<proteinExistence type="inferred from homology"/>
<evidence type="ECO:0000256" key="3">
    <source>
        <dbReference type="ARBA" id="ARBA00022741"/>
    </source>
</evidence>
<feature type="binding site" evidence="5">
    <location>
        <begin position="72"/>
        <end position="76"/>
    </location>
    <ligand>
        <name>ATP</name>
        <dbReference type="ChEBI" id="CHEBI:30616"/>
    </ligand>
</feature>
<dbReference type="AlphaFoldDB" id="A0A075G8B4"/>
<keyword evidence="3 5" id="KW-0547">Nucleotide-binding</keyword>
<evidence type="ECO:0000313" key="8">
    <source>
        <dbReference type="EMBL" id="AIE98221.1"/>
    </source>
</evidence>
<dbReference type="Gene3D" id="1.10.8.60">
    <property type="match status" value="1"/>
</dbReference>
<dbReference type="Pfam" id="PF22703">
    <property type="entry name" value="Cdc6_lid"/>
    <property type="match status" value="1"/>
</dbReference>
<dbReference type="SMART" id="SM01074">
    <property type="entry name" value="Cdc6_C"/>
    <property type="match status" value="1"/>
</dbReference>
<dbReference type="Pfam" id="PF13401">
    <property type="entry name" value="AAA_22"/>
    <property type="match status" value="1"/>
</dbReference>
<dbReference type="InterPro" id="IPR014277">
    <property type="entry name" value="Orc1/Cdc6_arc"/>
</dbReference>
<dbReference type="InterPro" id="IPR036388">
    <property type="entry name" value="WH-like_DNA-bd_sf"/>
</dbReference>
<dbReference type="InterPro" id="IPR049945">
    <property type="entry name" value="AAA_22"/>
</dbReference>
<organism evidence="8">
    <name type="scientific">uncultured marine thaumarchaeote KM3_04_H06</name>
    <dbReference type="NCBI Taxonomy" id="1455967"/>
    <lineage>
        <taxon>Archaea</taxon>
        <taxon>Nitrososphaerota</taxon>
        <taxon>environmental samples</taxon>
    </lineage>
</organism>
<dbReference type="InterPro" id="IPR036390">
    <property type="entry name" value="WH_DNA-bd_sf"/>
</dbReference>
<dbReference type="InterPro" id="IPR055237">
    <property type="entry name" value="Cdc6_lid"/>
</dbReference>
<name>A0A075G8B4_9ARCH</name>
<evidence type="ECO:0000259" key="6">
    <source>
        <dbReference type="SMART" id="SM00382"/>
    </source>
</evidence>
<dbReference type="Gene3D" id="1.10.10.10">
    <property type="entry name" value="Winged helix-like DNA-binding domain superfamily/Winged helix DNA-binding domain"/>
    <property type="match status" value="1"/>
</dbReference>
<comment type="function">
    <text evidence="5">Involved in regulation of DNA replication.</text>
</comment>
<keyword evidence="8" id="KW-0132">Cell division</keyword>
<dbReference type="InterPro" id="IPR027417">
    <property type="entry name" value="P-loop_NTPase"/>
</dbReference>
<evidence type="ECO:0000256" key="1">
    <source>
        <dbReference type="ARBA" id="ARBA00006184"/>
    </source>
</evidence>
<feature type="binding site" evidence="5">
    <location>
        <position position="241"/>
    </location>
    <ligand>
        <name>ATP</name>
        <dbReference type="ChEBI" id="CHEBI:30616"/>
    </ligand>
</feature>
<dbReference type="InterPro" id="IPR003593">
    <property type="entry name" value="AAA+_ATPase"/>
</dbReference>
<feature type="binding site" evidence="5">
    <location>
        <position position="229"/>
    </location>
    <ligand>
        <name>ATP</name>
        <dbReference type="ChEBI" id="CHEBI:30616"/>
    </ligand>
</feature>
<dbReference type="InterPro" id="IPR050311">
    <property type="entry name" value="ORC1/CDC6"/>
</dbReference>
<feature type="domain" description="Cdc6 C-terminal" evidence="7">
    <location>
        <begin position="322"/>
        <end position="401"/>
    </location>
</feature>
<reference evidence="8" key="1">
    <citation type="journal article" date="2014" name="Genome Biol. Evol.">
        <title>Pangenome evidence for extensive interdomain horizontal transfer affecting lineage core and shell genes in uncultured planktonic thaumarchaeota and euryarchaeota.</title>
        <authorList>
            <person name="Deschamps P."/>
            <person name="Zivanovic Y."/>
            <person name="Moreira D."/>
            <person name="Rodriguez-Valera F."/>
            <person name="Lopez-Garcia P."/>
        </authorList>
    </citation>
    <scope>NUCLEOTIDE SEQUENCE</scope>
</reference>
<dbReference type="SMART" id="SM00382">
    <property type="entry name" value="AAA"/>
    <property type="match status" value="1"/>
</dbReference>
<dbReference type="GO" id="GO:0016887">
    <property type="term" value="F:ATP hydrolysis activity"/>
    <property type="evidence" value="ECO:0007669"/>
    <property type="project" value="InterPro"/>
</dbReference>
<dbReference type="CDD" id="cd00009">
    <property type="entry name" value="AAA"/>
    <property type="match status" value="1"/>
</dbReference>
<dbReference type="FunFam" id="1.10.8.60:FF:000073">
    <property type="entry name" value="ORC1-type DNA replication protein"/>
    <property type="match status" value="1"/>
</dbReference>
<gene>
    <name evidence="8" type="primary">cdc6A</name>
</gene>
<dbReference type="HAMAP" id="MF_01407">
    <property type="entry name" value="ORC1_type_DNA_replic_protein"/>
    <property type="match status" value="1"/>
</dbReference>
<comment type="similarity">
    <text evidence="1 5">Belongs to the CDC6/cdc18 family.</text>
</comment>
<feature type="domain" description="AAA+ ATPase" evidence="6">
    <location>
        <begin position="60"/>
        <end position="230"/>
    </location>
</feature>
<dbReference type="PANTHER" id="PTHR10763">
    <property type="entry name" value="CELL DIVISION CONTROL PROTEIN 6-RELATED"/>
    <property type="match status" value="1"/>
</dbReference>
<dbReference type="InterPro" id="IPR015163">
    <property type="entry name" value="Cdc6_C"/>
</dbReference>
<dbReference type="CDD" id="cd08768">
    <property type="entry name" value="Cdc6_C"/>
    <property type="match status" value="1"/>
</dbReference>
<evidence type="ECO:0000256" key="5">
    <source>
        <dbReference type="HAMAP-Rule" id="MF_01407"/>
    </source>
</evidence>
<dbReference type="Pfam" id="PF09079">
    <property type="entry name" value="WHD_Cdc6"/>
    <property type="match status" value="1"/>
</dbReference>
<evidence type="ECO:0000256" key="4">
    <source>
        <dbReference type="ARBA" id="ARBA00022840"/>
    </source>
</evidence>
<evidence type="ECO:0000256" key="2">
    <source>
        <dbReference type="ARBA" id="ARBA00022705"/>
    </source>
</evidence>
<dbReference type="EMBL" id="KF900530">
    <property type="protein sequence ID" value="AIE98221.1"/>
    <property type="molecule type" value="Genomic_DNA"/>
</dbReference>
<dbReference type="GO" id="GO:0006260">
    <property type="term" value="P:DNA replication"/>
    <property type="evidence" value="ECO:0007669"/>
    <property type="project" value="UniProtKB-UniRule"/>
</dbReference>
<accession>A0A075G8B4</accession>
<dbReference type="PANTHER" id="PTHR10763:SF26">
    <property type="entry name" value="CELL DIVISION CONTROL PROTEIN 6 HOMOLOG"/>
    <property type="match status" value="1"/>
</dbReference>
<keyword evidence="4 5" id="KW-0067">ATP-binding</keyword>
<sequence length="411" mass="46455">MSTTTLDPVERLLDAVDDGYALIKNRDVLHFTYLPNRILHRDKQQEMVTQSLIPIYQKSIPSNLLVYGKPGTGKTLVIKKVLNQIQNRLDKNSYPIKLAYTNAKHESTLYGLLLSLGRQLGLQEKKTANDKLWLPSTGLAISEVFNRILYVIEKRKVNTVFVIDEIDYLAELVSKTGKDILYSITRANERLQNGSLSLIGVSNDLTFKERLDPRVISSLSEEEIVFPNYVTNEITEILKDRINTAFENDVVSSGALNLCASMACGEHGDARRAIDLLRVAAEIAEREQTKQITDKHVRMAAQKIEENKEVVALKSYPLHEKLLIITIMKSPNISTGDIYSGYKSFCKKTHQNELTQRRITQMLSEIELSGLISGRMIHQGIHGNTKKFNLTVPNDLVKNTLNSEEIFVDIL</sequence>
<evidence type="ECO:0000259" key="7">
    <source>
        <dbReference type="SMART" id="SM01074"/>
    </source>
</evidence>
<dbReference type="SUPFAM" id="SSF46785">
    <property type="entry name" value="Winged helix' DNA-binding domain"/>
    <property type="match status" value="1"/>
</dbReference>
<dbReference type="NCBIfam" id="TIGR02928">
    <property type="entry name" value="orc1/cdc6 family replication initiation protein"/>
    <property type="match status" value="1"/>
</dbReference>
<dbReference type="Gene3D" id="3.40.50.300">
    <property type="entry name" value="P-loop containing nucleotide triphosphate hydrolases"/>
    <property type="match status" value="1"/>
</dbReference>
<dbReference type="GO" id="GO:0005524">
    <property type="term" value="F:ATP binding"/>
    <property type="evidence" value="ECO:0007669"/>
    <property type="project" value="UniProtKB-UniRule"/>
</dbReference>
<dbReference type="CDD" id="cd18139">
    <property type="entry name" value="HLD_clamp_RarA"/>
    <property type="match status" value="1"/>
</dbReference>
<protein>
    <recommendedName>
        <fullName evidence="5">ORC1-type DNA replication protein</fullName>
    </recommendedName>
</protein>
<dbReference type="SUPFAM" id="SSF52540">
    <property type="entry name" value="P-loop containing nucleoside triphosphate hydrolases"/>
    <property type="match status" value="1"/>
</dbReference>